<dbReference type="EMBL" id="AZNF01000010">
    <property type="protein sequence ID" value="KID63425.1"/>
    <property type="molecule type" value="Genomic_DNA"/>
</dbReference>
<evidence type="ECO:0000313" key="2">
    <source>
        <dbReference type="EMBL" id="KID63425.1"/>
    </source>
</evidence>
<dbReference type="PROSITE" id="PS51186">
    <property type="entry name" value="GNAT"/>
    <property type="match status" value="1"/>
</dbReference>
<name>A0A0B4EMY4_METAF</name>
<sequence>MTAPKSPTPVIIRPANATDLPAIKACFQEYTDWLDEDISFQNYSEEFANLPGKYAPPTGGLILAVDGPSGDLLGCIAFRPLNLDDDFVQSRQGGGVRSCELKRLYVYPKARGRQVARKLIQQAIKTAAQIGYDEMFLDTLPKMQPAIGLYKSEGFTLTQPYYYSPLDGVLFFSRPLGSEDAEHGQNTASCP</sequence>
<gene>
    <name evidence="2" type="ORF">MAN_07626</name>
</gene>
<evidence type="ECO:0000313" key="3">
    <source>
        <dbReference type="Proteomes" id="UP000031186"/>
    </source>
</evidence>
<evidence type="ECO:0000259" key="1">
    <source>
        <dbReference type="PROSITE" id="PS51186"/>
    </source>
</evidence>
<dbReference type="InterPro" id="IPR052777">
    <property type="entry name" value="Acetyltransferase_Enz"/>
</dbReference>
<feature type="non-terminal residue" evidence="2">
    <location>
        <position position="1"/>
    </location>
</feature>
<organism evidence="2 3">
    <name type="scientific">Metarhizium anisopliae (strain ARSEF 549)</name>
    <dbReference type="NCBI Taxonomy" id="3151832"/>
    <lineage>
        <taxon>Eukaryota</taxon>
        <taxon>Fungi</taxon>
        <taxon>Dikarya</taxon>
        <taxon>Ascomycota</taxon>
        <taxon>Pezizomycotina</taxon>
        <taxon>Sordariomycetes</taxon>
        <taxon>Hypocreomycetidae</taxon>
        <taxon>Hypocreales</taxon>
        <taxon>Clavicipitaceae</taxon>
        <taxon>Metarhizium</taxon>
    </lineage>
</organism>
<keyword evidence="3" id="KW-1185">Reference proteome</keyword>
<accession>A0A0B4EMY4</accession>
<dbReference type="AlphaFoldDB" id="A0A0B4EMY4"/>
<dbReference type="Pfam" id="PF00583">
    <property type="entry name" value="Acetyltransf_1"/>
    <property type="match status" value="1"/>
</dbReference>
<proteinExistence type="predicted"/>
<feature type="domain" description="N-acetyltransferase" evidence="1">
    <location>
        <begin position="10"/>
        <end position="177"/>
    </location>
</feature>
<dbReference type="InterPro" id="IPR000182">
    <property type="entry name" value="GNAT_dom"/>
</dbReference>
<dbReference type="Gene3D" id="3.40.630.30">
    <property type="match status" value="1"/>
</dbReference>
<dbReference type="GO" id="GO:0016747">
    <property type="term" value="F:acyltransferase activity, transferring groups other than amino-acyl groups"/>
    <property type="evidence" value="ECO:0007669"/>
    <property type="project" value="InterPro"/>
</dbReference>
<dbReference type="PANTHER" id="PTHR43305:SF1">
    <property type="entry name" value="FAMILY N-ACETYLTRANSFERASE, PUTATIVE (AFU_ORTHOLOGUE AFUA_2G01380)-RELATED"/>
    <property type="match status" value="1"/>
</dbReference>
<dbReference type="HOGENOM" id="CLU_013985_11_0_1"/>
<dbReference type="Proteomes" id="UP000031186">
    <property type="component" value="Unassembled WGS sequence"/>
</dbReference>
<dbReference type="CDD" id="cd04301">
    <property type="entry name" value="NAT_SF"/>
    <property type="match status" value="1"/>
</dbReference>
<dbReference type="VEuPathDB" id="FungiDB:MAN_07626"/>
<comment type="caution">
    <text evidence="2">The sequence shown here is derived from an EMBL/GenBank/DDBJ whole genome shotgun (WGS) entry which is preliminary data.</text>
</comment>
<dbReference type="SUPFAM" id="SSF55729">
    <property type="entry name" value="Acyl-CoA N-acyltransferases (Nat)"/>
    <property type="match status" value="1"/>
</dbReference>
<dbReference type="PANTHER" id="PTHR43305">
    <property type="entry name" value="FAMILY N-ACETYLTRANSFERASE, PUTATIVE (AFU_ORTHOLOGUE AFUA_2G01380)-RELATED"/>
    <property type="match status" value="1"/>
</dbReference>
<dbReference type="InterPro" id="IPR016181">
    <property type="entry name" value="Acyl_CoA_acyltransferase"/>
</dbReference>
<dbReference type="OrthoDB" id="41532at2759"/>
<protein>
    <submittedName>
        <fullName evidence="2">Acyl-CoA N-acyltransferase</fullName>
    </submittedName>
</protein>
<reference evidence="2 3" key="1">
    <citation type="journal article" date="2014" name="Proc. Natl. Acad. Sci. U.S.A.">
        <title>Trajectory and genomic determinants of fungal-pathogen speciation and host adaptation.</title>
        <authorList>
            <person name="Hu X."/>
            <person name="Xiao G."/>
            <person name="Zheng P."/>
            <person name="Shang Y."/>
            <person name="Su Y."/>
            <person name="Zhang X."/>
            <person name="Liu X."/>
            <person name="Zhan S."/>
            <person name="St Leger R.J."/>
            <person name="Wang C."/>
        </authorList>
    </citation>
    <scope>NUCLEOTIDE SEQUENCE [LARGE SCALE GENOMIC DNA]</scope>
    <source>
        <strain evidence="2 3">ARSEF 549</strain>
    </source>
</reference>